<organism evidence="2 3">
    <name type="scientific">Anabaena azotica FACHB-119</name>
    <dbReference type="NCBI Taxonomy" id="947527"/>
    <lineage>
        <taxon>Bacteria</taxon>
        <taxon>Bacillati</taxon>
        <taxon>Cyanobacteriota</taxon>
        <taxon>Cyanophyceae</taxon>
        <taxon>Nostocales</taxon>
        <taxon>Nostocaceae</taxon>
        <taxon>Anabaena</taxon>
        <taxon>Anabaena azotica</taxon>
    </lineage>
</organism>
<dbReference type="EMBL" id="JACJSG010000002">
    <property type="protein sequence ID" value="MBD2499376.1"/>
    <property type="molecule type" value="Genomic_DNA"/>
</dbReference>
<sequence>MSFITQFRNIFHAVVTSTATAILVASTSSTAQAAIFTYRYTGVVTQLYGGGQLLPPDADLNGTKVGDQVSGSYSYDDSLAAPGYEGFALLTEFTYIRQQSNGEVDVRTLDNLLGQRTNGIINLETGEFFVGVILREGDPFIRGGVSLQQGVLYSSVQNTAVASTFEPLLASAPENVPEYSSTLALLALSIGAIFLRSRPVY</sequence>
<evidence type="ECO:0008006" key="4">
    <source>
        <dbReference type="Google" id="ProtNLM"/>
    </source>
</evidence>
<feature type="signal peptide" evidence="1">
    <location>
        <begin position="1"/>
        <end position="33"/>
    </location>
</feature>
<protein>
    <recommendedName>
        <fullName evidence="4">PEP-CTERM sorting domain-containing protein</fullName>
    </recommendedName>
</protein>
<keyword evidence="3" id="KW-1185">Reference proteome</keyword>
<reference evidence="2 3" key="1">
    <citation type="journal article" date="2020" name="ISME J.">
        <title>Comparative genomics reveals insights into cyanobacterial evolution and habitat adaptation.</title>
        <authorList>
            <person name="Chen M.Y."/>
            <person name="Teng W.K."/>
            <person name="Zhao L."/>
            <person name="Hu C.X."/>
            <person name="Zhou Y.K."/>
            <person name="Han B.P."/>
            <person name="Song L.R."/>
            <person name="Shu W.S."/>
        </authorList>
    </citation>
    <scope>NUCLEOTIDE SEQUENCE [LARGE SCALE GENOMIC DNA]</scope>
    <source>
        <strain evidence="2 3">FACHB-119</strain>
    </source>
</reference>
<proteinExistence type="predicted"/>
<evidence type="ECO:0000256" key="1">
    <source>
        <dbReference type="SAM" id="SignalP"/>
    </source>
</evidence>
<accession>A0ABR8CYZ7</accession>
<evidence type="ECO:0000313" key="3">
    <source>
        <dbReference type="Proteomes" id="UP000661112"/>
    </source>
</evidence>
<dbReference type="Proteomes" id="UP000661112">
    <property type="component" value="Unassembled WGS sequence"/>
</dbReference>
<name>A0ABR8CYZ7_9NOST</name>
<keyword evidence="1" id="KW-0732">Signal</keyword>
<comment type="caution">
    <text evidence="2">The sequence shown here is derived from an EMBL/GenBank/DDBJ whole genome shotgun (WGS) entry which is preliminary data.</text>
</comment>
<evidence type="ECO:0000313" key="2">
    <source>
        <dbReference type="EMBL" id="MBD2499376.1"/>
    </source>
</evidence>
<dbReference type="RefSeq" id="WP_190466109.1">
    <property type="nucleotide sequence ID" value="NZ_JACJSG010000002.1"/>
</dbReference>
<feature type="chain" id="PRO_5045326555" description="PEP-CTERM sorting domain-containing protein" evidence="1">
    <location>
        <begin position="34"/>
        <end position="201"/>
    </location>
</feature>
<gene>
    <name evidence="2" type="ORF">H6G83_01880</name>
</gene>